<dbReference type="Proteomes" id="UP001295684">
    <property type="component" value="Unassembled WGS sequence"/>
</dbReference>
<comment type="caution">
    <text evidence="2">The sequence shown here is derived from an EMBL/GenBank/DDBJ whole genome shotgun (WGS) entry which is preliminary data.</text>
</comment>
<proteinExistence type="predicted"/>
<evidence type="ECO:0000256" key="1">
    <source>
        <dbReference type="SAM" id="MobiDB-lite"/>
    </source>
</evidence>
<evidence type="ECO:0000313" key="3">
    <source>
        <dbReference type="Proteomes" id="UP001295684"/>
    </source>
</evidence>
<sequence length="362" mass="41543">MTSLHFSTECISDRELLNEYQDLKAKYDSIQITQKEFLDEMVRLEHENNEFKKEIKICKDFMASTEREYNYYCQPVTSNSMKQVAEFLKIPYSPGDQTLNLVVDSHNENTPSDFRDSRFGDYHSFRERYNERANQTLVESGFWNDSEPSQDILDPEAQNDSKANKFIQIVEQNEQIKRDMAHTEIQNANLISQSKYNQERISKLISELSRAKTHKAVSDTQHGADTNRKLQLEDVADTTDIAAIRAIEAIGDTDQMQHIQSGEPVQGTKRACSQPDTARTSARSGKSTSNGRNDRNDRNGWRKQSKPQELLIAKNDHSDTQDASFFDWTKAQDASLCYSESCYVMLLEARCSKPISKDTRAT</sequence>
<keyword evidence="3" id="KW-1185">Reference proteome</keyword>
<gene>
    <name evidence="2" type="ORF">ECRASSUSDP1_LOCUS5762</name>
</gene>
<feature type="compositionally biased region" description="Polar residues" evidence="1">
    <location>
        <begin position="274"/>
        <end position="289"/>
    </location>
</feature>
<protein>
    <submittedName>
        <fullName evidence="2">Uncharacterized protein</fullName>
    </submittedName>
</protein>
<dbReference type="AlphaFoldDB" id="A0AAD1UCQ9"/>
<reference evidence="2" key="1">
    <citation type="submission" date="2023-07" db="EMBL/GenBank/DDBJ databases">
        <authorList>
            <consortium name="AG Swart"/>
            <person name="Singh M."/>
            <person name="Singh A."/>
            <person name="Seah K."/>
            <person name="Emmerich C."/>
        </authorList>
    </citation>
    <scope>NUCLEOTIDE SEQUENCE</scope>
    <source>
        <strain evidence="2">DP1</strain>
    </source>
</reference>
<feature type="region of interest" description="Disordered" evidence="1">
    <location>
        <begin position="261"/>
        <end position="308"/>
    </location>
</feature>
<name>A0AAD1UCQ9_EUPCR</name>
<dbReference type="EMBL" id="CAMPGE010005570">
    <property type="protein sequence ID" value="CAI2364419.1"/>
    <property type="molecule type" value="Genomic_DNA"/>
</dbReference>
<organism evidence="2 3">
    <name type="scientific">Euplotes crassus</name>
    <dbReference type="NCBI Taxonomy" id="5936"/>
    <lineage>
        <taxon>Eukaryota</taxon>
        <taxon>Sar</taxon>
        <taxon>Alveolata</taxon>
        <taxon>Ciliophora</taxon>
        <taxon>Intramacronucleata</taxon>
        <taxon>Spirotrichea</taxon>
        <taxon>Hypotrichia</taxon>
        <taxon>Euplotida</taxon>
        <taxon>Euplotidae</taxon>
        <taxon>Moneuplotes</taxon>
    </lineage>
</organism>
<evidence type="ECO:0000313" key="2">
    <source>
        <dbReference type="EMBL" id="CAI2364419.1"/>
    </source>
</evidence>
<accession>A0AAD1UCQ9</accession>